<feature type="domain" description="MULE transposase" evidence="1">
    <location>
        <begin position="154"/>
        <end position="241"/>
    </location>
</feature>
<evidence type="ECO:0000259" key="1">
    <source>
        <dbReference type="Pfam" id="PF10551"/>
    </source>
</evidence>
<sequence length="242" mass="27919">MKNCTWKLRAVRRDDGIYFQVKNFVNKHTCPLEEIHCRHRQASAVITGEVIAPRLQQQGCRLMHLKDIITDLKSLYGIQIIYSKAQAALDYALSLTYGTYKEIFQLLPSFGYVLEQKNLGTIIDLQCDEDGKFLYFFMSIGASLRGFRTCMRPVIFVDGTHLKGRFRGTMFVAIAQDENERVYPIAFGYDDSENNLSWEWLLDCLKGAPDHIDELVFISDRHARIKAWISKVFPYATHTICC</sequence>
<gene>
    <name evidence="2" type="ORF">Ddye_013373</name>
</gene>
<evidence type="ECO:0000313" key="2">
    <source>
        <dbReference type="EMBL" id="KAK2653517.1"/>
    </source>
</evidence>
<comment type="caution">
    <text evidence="2">The sequence shown here is derived from an EMBL/GenBank/DDBJ whole genome shotgun (WGS) entry which is preliminary data.</text>
</comment>
<dbReference type="Proteomes" id="UP001280121">
    <property type="component" value="Unassembled WGS sequence"/>
</dbReference>
<accession>A0AAE0CJJ1</accession>
<keyword evidence="3" id="KW-1185">Reference proteome</keyword>
<dbReference type="InterPro" id="IPR018289">
    <property type="entry name" value="MULE_transposase_dom"/>
</dbReference>
<dbReference type="AlphaFoldDB" id="A0AAE0CJJ1"/>
<dbReference type="PANTHER" id="PTHR31973:SF195">
    <property type="entry name" value="MUDR FAMILY TRANSPOSASE"/>
    <property type="match status" value="1"/>
</dbReference>
<dbReference type="EMBL" id="JANJYI010000004">
    <property type="protein sequence ID" value="KAK2653517.1"/>
    <property type="molecule type" value="Genomic_DNA"/>
</dbReference>
<protein>
    <recommendedName>
        <fullName evidence="1">MULE transposase domain-containing protein</fullName>
    </recommendedName>
</protein>
<dbReference type="PANTHER" id="PTHR31973">
    <property type="entry name" value="POLYPROTEIN, PUTATIVE-RELATED"/>
    <property type="match status" value="1"/>
</dbReference>
<proteinExistence type="predicted"/>
<name>A0AAE0CJJ1_9ROSI</name>
<reference evidence="2" key="1">
    <citation type="journal article" date="2023" name="Plant J.">
        <title>Genome sequences and population genomics provide insights into the demographic history, inbreeding, and mutation load of two 'living fossil' tree species of Dipteronia.</title>
        <authorList>
            <person name="Feng Y."/>
            <person name="Comes H.P."/>
            <person name="Chen J."/>
            <person name="Zhu S."/>
            <person name="Lu R."/>
            <person name="Zhang X."/>
            <person name="Li P."/>
            <person name="Qiu J."/>
            <person name="Olsen K.M."/>
            <person name="Qiu Y."/>
        </authorList>
    </citation>
    <scope>NUCLEOTIDE SEQUENCE</scope>
    <source>
        <strain evidence="2">KIB01</strain>
    </source>
</reference>
<dbReference type="Pfam" id="PF10551">
    <property type="entry name" value="MULE"/>
    <property type="match status" value="1"/>
</dbReference>
<organism evidence="2 3">
    <name type="scientific">Dipteronia dyeriana</name>
    <dbReference type="NCBI Taxonomy" id="168575"/>
    <lineage>
        <taxon>Eukaryota</taxon>
        <taxon>Viridiplantae</taxon>
        <taxon>Streptophyta</taxon>
        <taxon>Embryophyta</taxon>
        <taxon>Tracheophyta</taxon>
        <taxon>Spermatophyta</taxon>
        <taxon>Magnoliopsida</taxon>
        <taxon>eudicotyledons</taxon>
        <taxon>Gunneridae</taxon>
        <taxon>Pentapetalae</taxon>
        <taxon>rosids</taxon>
        <taxon>malvids</taxon>
        <taxon>Sapindales</taxon>
        <taxon>Sapindaceae</taxon>
        <taxon>Hippocastanoideae</taxon>
        <taxon>Acereae</taxon>
        <taxon>Dipteronia</taxon>
    </lineage>
</organism>
<evidence type="ECO:0000313" key="3">
    <source>
        <dbReference type="Proteomes" id="UP001280121"/>
    </source>
</evidence>